<dbReference type="EMBL" id="BARS01050463">
    <property type="protein sequence ID" value="GAG48666.1"/>
    <property type="molecule type" value="Genomic_DNA"/>
</dbReference>
<reference evidence="1" key="1">
    <citation type="journal article" date="2014" name="Front. Microbiol.">
        <title>High frequency of phylogenetically diverse reductive dehalogenase-homologous genes in deep subseafloor sedimentary metagenomes.</title>
        <authorList>
            <person name="Kawai M."/>
            <person name="Futagami T."/>
            <person name="Toyoda A."/>
            <person name="Takaki Y."/>
            <person name="Nishi S."/>
            <person name="Hori S."/>
            <person name="Arai W."/>
            <person name="Tsubouchi T."/>
            <person name="Morono Y."/>
            <person name="Uchiyama I."/>
            <person name="Ito T."/>
            <person name="Fujiyama A."/>
            <person name="Inagaki F."/>
            <person name="Takami H."/>
        </authorList>
    </citation>
    <scope>NUCLEOTIDE SEQUENCE</scope>
    <source>
        <strain evidence="1">Expedition CK06-06</strain>
    </source>
</reference>
<organism evidence="1">
    <name type="scientific">marine sediment metagenome</name>
    <dbReference type="NCBI Taxonomy" id="412755"/>
    <lineage>
        <taxon>unclassified sequences</taxon>
        <taxon>metagenomes</taxon>
        <taxon>ecological metagenomes</taxon>
    </lineage>
</organism>
<protein>
    <submittedName>
        <fullName evidence="1">Uncharacterized protein</fullName>
    </submittedName>
</protein>
<feature type="non-terminal residue" evidence="1">
    <location>
        <position position="87"/>
    </location>
</feature>
<dbReference type="Gene3D" id="3.40.50.300">
    <property type="entry name" value="P-loop containing nucleotide triphosphate hydrolases"/>
    <property type="match status" value="1"/>
</dbReference>
<dbReference type="InterPro" id="IPR027417">
    <property type="entry name" value="P-loop_NTPase"/>
</dbReference>
<sequence>MKKYQIPYKKLPTQAKVFDDDITYTIVQSMGLGGGKTYNLCMKLLKLSRLNKGWSGGLLCPSYPDFKKDVHPTFEEILETNRIPFKY</sequence>
<name>X0ZK37_9ZZZZ</name>
<evidence type="ECO:0000313" key="1">
    <source>
        <dbReference type="EMBL" id="GAG48666.1"/>
    </source>
</evidence>
<dbReference type="AlphaFoldDB" id="X0ZK37"/>
<comment type="caution">
    <text evidence="1">The sequence shown here is derived from an EMBL/GenBank/DDBJ whole genome shotgun (WGS) entry which is preliminary data.</text>
</comment>
<gene>
    <name evidence="1" type="ORF">S01H1_75327</name>
</gene>
<proteinExistence type="predicted"/>
<accession>X0ZK37</accession>